<feature type="binding site" evidence="5">
    <location>
        <position position="126"/>
    </location>
    <ligand>
        <name>L-histidine</name>
        <dbReference type="ChEBI" id="CHEBI:57595"/>
    </ligand>
</feature>
<dbReference type="Pfam" id="PF13393">
    <property type="entry name" value="tRNA-synt_His"/>
    <property type="match status" value="1"/>
</dbReference>
<evidence type="ECO:0000256" key="3">
    <source>
        <dbReference type="ARBA" id="ARBA00017399"/>
    </source>
</evidence>
<sequence length="434" mass="48131">MSHKPLPGFRDFYPDQFAERAHIFDTWRRIVRRYAFQEYDGPPLEPLELYTQKSGDEIVTQLYNFVDKGERPVAMRPEMTPTFARMVGARAQALRKPVRWFSLPQLFRYERTQKGRLREHFQLNVDIVGEADVMTDAELVSVAIEIMRAFGLTHTDVRARVSDRRLLNGLLEHLAIAEPTWPAVYAVLDKLERQPREVSAEKLAEAGIAGDTAEVILGFTSLDFATVQARYGDAPAVKPHLDRFAQYLAHCDALGVGAWMRFDLTIVRGLAYYTGIVFELFDNVGEFRAICGGGRYDNLLKSLGGTDLPALGFGMGDVVIGELLRSRGLLQVSATPPAYWVAQSPDAPDAPAAALRTASALRSAECIVEYALKSQKLDKQLEAGRKAGAGAFVIVDPSSADAPWRIRRAGHDDQTFFTLEALTAWASSHSGTPA</sequence>
<dbReference type="NCBIfam" id="TIGR00442">
    <property type="entry name" value="hisS"/>
    <property type="match status" value="1"/>
</dbReference>
<keyword evidence="8" id="KW-1185">Reference proteome</keyword>
<dbReference type="CDD" id="cd00773">
    <property type="entry name" value="HisRS-like_core"/>
    <property type="match status" value="1"/>
</dbReference>
<dbReference type="GO" id="GO:0006427">
    <property type="term" value="P:histidyl-tRNA aminoacylation"/>
    <property type="evidence" value="ECO:0007669"/>
    <property type="project" value="UniProtKB-UniRule"/>
</dbReference>
<dbReference type="SUPFAM" id="SSF55681">
    <property type="entry name" value="Class II aaRS and biotin synthetases"/>
    <property type="match status" value="1"/>
</dbReference>
<gene>
    <name evidence="7" type="primary">hisS</name>
    <name evidence="7" type="ordered locus">GAU_1754</name>
</gene>
<evidence type="ECO:0000256" key="2">
    <source>
        <dbReference type="ARBA" id="ARBA00011738"/>
    </source>
</evidence>
<dbReference type="GO" id="GO:0005737">
    <property type="term" value="C:cytoplasm"/>
    <property type="evidence" value="ECO:0007669"/>
    <property type="project" value="UniProtKB-UniRule"/>
</dbReference>
<dbReference type="KEGG" id="gau:GAU_1754"/>
<comment type="similarity">
    <text evidence="1">Belongs to the class-II aminoacyl-tRNA synthetase family.</text>
</comment>
<protein>
    <recommendedName>
        <fullName evidence="3 4">Histidine--tRNA ligase</fullName>
        <ecNumber evidence="4">6.1.1.21</ecNumber>
    </recommendedName>
</protein>
<feature type="domain" description="Aminoacyl-transfer RNA synthetases class-II family profile" evidence="6">
    <location>
        <begin position="1"/>
        <end position="336"/>
    </location>
</feature>
<dbReference type="EC" id="6.1.1.21" evidence="4"/>
<name>C1A3X1_GEMAT</name>
<evidence type="ECO:0000256" key="4">
    <source>
        <dbReference type="NCBIfam" id="TIGR00442"/>
    </source>
</evidence>
<dbReference type="PANTHER" id="PTHR43707">
    <property type="entry name" value="HISTIDYL-TRNA SYNTHETASE"/>
    <property type="match status" value="1"/>
</dbReference>
<evidence type="ECO:0000313" key="8">
    <source>
        <dbReference type="Proteomes" id="UP000002209"/>
    </source>
</evidence>
<organism evidence="7 8">
    <name type="scientific">Gemmatimonas aurantiaca (strain DSM 14586 / JCM 11422 / NBRC 100505 / T-27)</name>
    <dbReference type="NCBI Taxonomy" id="379066"/>
    <lineage>
        <taxon>Bacteria</taxon>
        <taxon>Pseudomonadati</taxon>
        <taxon>Gemmatimonadota</taxon>
        <taxon>Gemmatimonadia</taxon>
        <taxon>Gemmatimonadales</taxon>
        <taxon>Gemmatimonadaceae</taxon>
        <taxon>Gemmatimonas</taxon>
    </lineage>
</organism>
<feature type="binding site" evidence="5">
    <location>
        <begin position="78"/>
        <end position="80"/>
    </location>
    <ligand>
        <name>L-histidine</name>
        <dbReference type="ChEBI" id="CHEBI:57595"/>
    </ligand>
</feature>
<evidence type="ECO:0000259" key="6">
    <source>
        <dbReference type="PROSITE" id="PS50862"/>
    </source>
</evidence>
<feature type="binding site" evidence="5">
    <location>
        <begin position="272"/>
        <end position="273"/>
    </location>
    <ligand>
        <name>L-histidine</name>
        <dbReference type="ChEBI" id="CHEBI:57595"/>
    </ligand>
</feature>
<feature type="binding site" evidence="5">
    <location>
        <position position="108"/>
    </location>
    <ligand>
        <name>L-histidine</name>
        <dbReference type="ChEBI" id="CHEBI:57595"/>
    </ligand>
</feature>
<dbReference type="Gene3D" id="3.30.930.10">
    <property type="entry name" value="Bira Bifunctional Protein, Domain 2"/>
    <property type="match status" value="1"/>
</dbReference>
<dbReference type="InterPro" id="IPR015807">
    <property type="entry name" value="His-tRNA-ligase"/>
</dbReference>
<dbReference type="InterPro" id="IPR045864">
    <property type="entry name" value="aa-tRNA-synth_II/BPL/LPL"/>
</dbReference>
<dbReference type="GO" id="GO:0004821">
    <property type="term" value="F:histidine-tRNA ligase activity"/>
    <property type="evidence" value="ECO:0007669"/>
    <property type="project" value="UniProtKB-UniRule"/>
</dbReference>
<keyword evidence="7" id="KW-0436">Ligase</keyword>
<dbReference type="eggNOG" id="COG0124">
    <property type="taxonomic scope" value="Bacteria"/>
</dbReference>
<accession>C1A3X1</accession>
<dbReference type="PANTHER" id="PTHR43707:SF1">
    <property type="entry name" value="HISTIDINE--TRNA LIGASE, MITOCHONDRIAL-RELATED"/>
    <property type="match status" value="1"/>
</dbReference>
<proteinExistence type="inferred from homology"/>
<dbReference type="PROSITE" id="PS50862">
    <property type="entry name" value="AA_TRNA_LIGASE_II"/>
    <property type="match status" value="1"/>
</dbReference>
<keyword evidence="7" id="KW-0030">Aminoacyl-tRNA synthetase</keyword>
<dbReference type="SUPFAM" id="SSF52954">
    <property type="entry name" value="Class II aaRS ABD-related"/>
    <property type="match status" value="1"/>
</dbReference>
<evidence type="ECO:0000256" key="1">
    <source>
        <dbReference type="ARBA" id="ARBA00008226"/>
    </source>
</evidence>
<dbReference type="OrthoDB" id="9800814at2"/>
<reference evidence="8" key="1">
    <citation type="submission" date="2006-03" db="EMBL/GenBank/DDBJ databases">
        <title>Complete genome sequence of Gemmatimonas aurantiaca T-27 that represents a novel phylum Gemmatimonadetes.</title>
        <authorList>
            <person name="Takasaki K."/>
            <person name="Ichikawa N."/>
            <person name="Miura H."/>
            <person name="Matsushita S."/>
            <person name="Watanabe Y."/>
            <person name="Oguchi A."/>
            <person name="Ankai A."/>
            <person name="Yashiro I."/>
            <person name="Takahashi M."/>
            <person name="Terui Y."/>
            <person name="Fukui S."/>
            <person name="Yokoyama H."/>
            <person name="Tanikawa S."/>
            <person name="Hanada S."/>
            <person name="Kamagata Y."/>
            <person name="Fujita N."/>
        </authorList>
    </citation>
    <scope>NUCLEOTIDE SEQUENCE [LARGE SCALE GENOMIC DNA]</scope>
    <source>
        <strain evidence="8">T-27 / DSM 14586 / JCM 11422 / NBRC 100505</strain>
    </source>
</reference>
<feature type="binding site" evidence="5">
    <location>
        <position position="122"/>
    </location>
    <ligand>
        <name>L-histidine</name>
        <dbReference type="ChEBI" id="CHEBI:57595"/>
    </ligand>
</feature>
<dbReference type="HOGENOM" id="CLU_025113_3_1_0"/>
<dbReference type="Proteomes" id="UP000002209">
    <property type="component" value="Chromosome"/>
</dbReference>
<dbReference type="PIRSF" id="PIRSF001549">
    <property type="entry name" value="His-tRNA_synth"/>
    <property type="match status" value="1"/>
</dbReference>
<evidence type="ECO:0000256" key="5">
    <source>
        <dbReference type="PIRSR" id="PIRSR001549-1"/>
    </source>
</evidence>
<dbReference type="RefSeq" id="WP_012683243.1">
    <property type="nucleotide sequence ID" value="NC_012489.1"/>
</dbReference>
<dbReference type="InterPro" id="IPR004516">
    <property type="entry name" value="HisRS/HisZ"/>
</dbReference>
<dbReference type="EMBL" id="AP009153">
    <property type="protein sequence ID" value="BAH38796.1"/>
    <property type="molecule type" value="Genomic_DNA"/>
</dbReference>
<feature type="binding site" evidence="5">
    <location>
        <position position="268"/>
    </location>
    <ligand>
        <name>L-histidine</name>
        <dbReference type="ChEBI" id="CHEBI:57595"/>
    </ligand>
</feature>
<dbReference type="GO" id="GO:0005524">
    <property type="term" value="F:ATP binding"/>
    <property type="evidence" value="ECO:0007669"/>
    <property type="project" value="InterPro"/>
</dbReference>
<dbReference type="InterPro" id="IPR006195">
    <property type="entry name" value="aa-tRNA-synth_II"/>
</dbReference>
<dbReference type="STRING" id="379066.GAU_1754"/>
<comment type="subunit">
    <text evidence="2">Homodimer.</text>
</comment>
<evidence type="ECO:0000313" key="7">
    <source>
        <dbReference type="EMBL" id="BAH38796.1"/>
    </source>
</evidence>
<dbReference type="AlphaFoldDB" id="C1A3X1"/>
<dbReference type="InterPro" id="IPR041715">
    <property type="entry name" value="HisRS-like_core"/>
</dbReference>